<accession>A0A2K3KLJ2</accession>
<feature type="non-terminal residue" evidence="1">
    <location>
        <position position="80"/>
    </location>
</feature>
<feature type="non-terminal residue" evidence="1">
    <location>
        <position position="1"/>
    </location>
</feature>
<gene>
    <name evidence="1" type="ORF">L195_g063393</name>
</gene>
<name>A0A2K3KLJ2_TRIPR</name>
<dbReference type="Proteomes" id="UP000236291">
    <property type="component" value="Unassembled WGS sequence"/>
</dbReference>
<evidence type="ECO:0000313" key="2">
    <source>
        <dbReference type="Proteomes" id="UP000236291"/>
    </source>
</evidence>
<dbReference type="AlphaFoldDB" id="A0A2K3KLJ2"/>
<comment type="caution">
    <text evidence="1">The sequence shown here is derived from an EMBL/GenBank/DDBJ whole genome shotgun (WGS) entry which is preliminary data.</text>
</comment>
<sequence length="80" mass="8938">VTRGMLTHSELQRTSANYSLSEGLASLREPHLGITCSWRAAANISELFAERRLSEPTRTSIGDHLLMASCSELWRAVRHT</sequence>
<proteinExistence type="predicted"/>
<reference evidence="1 2" key="2">
    <citation type="journal article" date="2017" name="Front. Plant Sci.">
        <title>Gene Classification and Mining of Molecular Markers Useful in Red Clover (Trifolium pratense) Breeding.</title>
        <authorList>
            <person name="Istvanek J."/>
            <person name="Dluhosova J."/>
            <person name="Dluhos P."/>
            <person name="Patkova L."/>
            <person name="Nedelnik J."/>
            <person name="Repkova J."/>
        </authorList>
    </citation>
    <scope>NUCLEOTIDE SEQUENCE [LARGE SCALE GENOMIC DNA]</scope>
    <source>
        <strain evidence="2">cv. Tatra</strain>
        <tissue evidence="1">Young leaves</tissue>
    </source>
</reference>
<organism evidence="1 2">
    <name type="scientific">Trifolium pratense</name>
    <name type="common">Red clover</name>
    <dbReference type="NCBI Taxonomy" id="57577"/>
    <lineage>
        <taxon>Eukaryota</taxon>
        <taxon>Viridiplantae</taxon>
        <taxon>Streptophyta</taxon>
        <taxon>Embryophyta</taxon>
        <taxon>Tracheophyta</taxon>
        <taxon>Spermatophyta</taxon>
        <taxon>Magnoliopsida</taxon>
        <taxon>eudicotyledons</taxon>
        <taxon>Gunneridae</taxon>
        <taxon>Pentapetalae</taxon>
        <taxon>rosids</taxon>
        <taxon>fabids</taxon>
        <taxon>Fabales</taxon>
        <taxon>Fabaceae</taxon>
        <taxon>Papilionoideae</taxon>
        <taxon>50 kb inversion clade</taxon>
        <taxon>NPAAA clade</taxon>
        <taxon>Hologalegina</taxon>
        <taxon>IRL clade</taxon>
        <taxon>Trifolieae</taxon>
        <taxon>Trifolium</taxon>
    </lineage>
</organism>
<reference evidence="1 2" key="1">
    <citation type="journal article" date="2014" name="Am. J. Bot.">
        <title>Genome assembly and annotation for red clover (Trifolium pratense; Fabaceae).</title>
        <authorList>
            <person name="Istvanek J."/>
            <person name="Jaros M."/>
            <person name="Krenek A."/>
            <person name="Repkova J."/>
        </authorList>
    </citation>
    <scope>NUCLEOTIDE SEQUENCE [LARGE SCALE GENOMIC DNA]</scope>
    <source>
        <strain evidence="2">cv. Tatra</strain>
        <tissue evidence="1">Young leaves</tissue>
    </source>
</reference>
<dbReference type="EMBL" id="ASHM01205140">
    <property type="protein sequence ID" value="PNX67164.1"/>
    <property type="molecule type" value="Genomic_DNA"/>
</dbReference>
<protein>
    <submittedName>
        <fullName evidence="1">Uncharacterized protein</fullName>
    </submittedName>
</protein>
<evidence type="ECO:0000313" key="1">
    <source>
        <dbReference type="EMBL" id="PNX67164.1"/>
    </source>
</evidence>